<keyword evidence="2" id="KW-0472">Membrane</keyword>
<dbReference type="Proteomes" id="UP001454036">
    <property type="component" value="Unassembled WGS sequence"/>
</dbReference>
<feature type="domain" description="Reverse transcriptase Ty1/copia-type" evidence="1">
    <location>
        <begin position="1"/>
        <end position="145"/>
    </location>
</feature>
<name>A0AAV3RWH4_LITER</name>
<evidence type="ECO:0000313" key="3">
    <source>
        <dbReference type="Proteomes" id="UP001454036"/>
    </source>
</evidence>
<dbReference type="EMBL" id="BAABME010012218">
    <property type="protein sequence ID" value="GAA0184850.1"/>
    <property type="molecule type" value="Genomic_DNA"/>
</dbReference>
<dbReference type="InterPro" id="IPR043502">
    <property type="entry name" value="DNA/RNA_pol_sf"/>
</dbReference>
<gene>
    <name evidence="2" type="ORF">LIER_32138</name>
</gene>
<evidence type="ECO:0000313" key="2">
    <source>
        <dbReference type="EMBL" id="GAA0184850.1"/>
    </source>
</evidence>
<organism evidence="2 3">
    <name type="scientific">Lithospermum erythrorhizon</name>
    <name type="common">Purple gromwell</name>
    <name type="synonym">Lithospermum officinale var. erythrorhizon</name>
    <dbReference type="NCBI Taxonomy" id="34254"/>
    <lineage>
        <taxon>Eukaryota</taxon>
        <taxon>Viridiplantae</taxon>
        <taxon>Streptophyta</taxon>
        <taxon>Embryophyta</taxon>
        <taxon>Tracheophyta</taxon>
        <taxon>Spermatophyta</taxon>
        <taxon>Magnoliopsida</taxon>
        <taxon>eudicotyledons</taxon>
        <taxon>Gunneridae</taxon>
        <taxon>Pentapetalae</taxon>
        <taxon>asterids</taxon>
        <taxon>lamiids</taxon>
        <taxon>Boraginales</taxon>
        <taxon>Boraginaceae</taxon>
        <taxon>Boraginoideae</taxon>
        <taxon>Lithospermeae</taxon>
        <taxon>Lithospermum</taxon>
    </lineage>
</organism>
<protein>
    <submittedName>
        <fullName evidence="2">Transmembrane signal receptor</fullName>
    </submittedName>
</protein>
<reference evidence="2 3" key="1">
    <citation type="submission" date="2024-01" db="EMBL/GenBank/DDBJ databases">
        <title>The complete chloroplast genome sequence of Lithospermum erythrorhizon: insights into the phylogenetic relationship among Boraginaceae species and the maternal lineages of purple gromwells.</title>
        <authorList>
            <person name="Okada T."/>
            <person name="Watanabe K."/>
        </authorList>
    </citation>
    <scope>NUCLEOTIDE SEQUENCE [LARGE SCALE GENOMIC DNA]</scope>
</reference>
<accession>A0AAV3RWH4</accession>
<dbReference type="AlphaFoldDB" id="A0AAV3RWH4"/>
<evidence type="ECO:0000259" key="1">
    <source>
        <dbReference type="Pfam" id="PF07727"/>
    </source>
</evidence>
<sequence>MIQPPRFEQGITPVCKFQKSLYGLKQSPRAWFHKFSKEVKKSGYIQSQANHTMFIKHTGNGKVTILIVYVDDIIVTCDDMAEIKNIKRWLATEFEVKDLGMMKYFLGMEIAPSRQGISVSQRKYTLDLLKKTGILNCKVNSTPVELGNTDRMFK</sequence>
<comment type="caution">
    <text evidence="2">The sequence shown here is derived from an EMBL/GenBank/DDBJ whole genome shotgun (WGS) entry which is preliminary data.</text>
</comment>
<dbReference type="InterPro" id="IPR013103">
    <property type="entry name" value="RVT_2"/>
</dbReference>
<proteinExistence type="predicted"/>
<dbReference type="SUPFAM" id="SSF56672">
    <property type="entry name" value="DNA/RNA polymerases"/>
    <property type="match status" value="1"/>
</dbReference>
<dbReference type="Pfam" id="PF07727">
    <property type="entry name" value="RVT_2"/>
    <property type="match status" value="1"/>
</dbReference>
<keyword evidence="3" id="KW-1185">Reference proteome</keyword>
<keyword evidence="2" id="KW-0812">Transmembrane</keyword>
<keyword evidence="2" id="KW-0675">Receptor</keyword>